<dbReference type="WBParaSite" id="SSLN_0000596901-mRNA-1">
    <property type="protein sequence ID" value="SSLN_0000596901-mRNA-1"/>
    <property type="gene ID" value="SSLN_0000596901"/>
</dbReference>
<organism evidence="3">
    <name type="scientific">Schistocephalus solidus</name>
    <name type="common">Tapeworm</name>
    <dbReference type="NCBI Taxonomy" id="70667"/>
    <lineage>
        <taxon>Eukaryota</taxon>
        <taxon>Metazoa</taxon>
        <taxon>Spiralia</taxon>
        <taxon>Lophotrochozoa</taxon>
        <taxon>Platyhelminthes</taxon>
        <taxon>Cestoda</taxon>
        <taxon>Eucestoda</taxon>
        <taxon>Diphyllobothriidea</taxon>
        <taxon>Diphyllobothriidae</taxon>
        <taxon>Schistocephalus</taxon>
    </lineage>
</organism>
<reference evidence="1 2" key="2">
    <citation type="submission" date="2018-11" db="EMBL/GenBank/DDBJ databases">
        <authorList>
            <consortium name="Pathogen Informatics"/>
        </authorList>
    </citation>
    <scope>NUCLEOTIDE SEQUENCE [LARGE SCALE GENOMIC DNA]</scope>
    <source>
        <strain evidence="1 2">NST_G2</strain>
    </source>
</reference>
<sequence>MLQWPPLTGTQLSPVALRCWVLPSDHTPGKRHDQRAKPETFAFLGSTLSRNTRINDEVAERISKASQAFDRLQASVANGHGIHPNTKLKMYKAVVLTTLLYGAKTCTIYLNQARNLNQFHLSCLRRILKPRWQDRILDTEVLERTGNHSIHATLRQLKLRSSGHLVRRDDERLRKQLFYGYVATDARRHEETGEPVPEAPTHSRDHRLHCSYCPCAFTHRMGLFGRMRIHYSGIHRNAGNTNISCTPSTPAINTATATHTTMNGIPPISPDFSCARNFNSRIGLVNHLQIHRTAAGEPVPGTPTYRRRARLHCPHCSRTFTHRMGL</sequence>
<dbReference type="AlphaFoldDB" id="A0A183SNI4"/>
<dbReference type="PANTHER" id="PTHR47027:SF26">
    <property type="entry name" value="REVERSE TRANSCRIPTASE DOMAIN-CONTAINING PROTEIN"/>
    <property type="match status" value="1"/>
</dbReference>
<proteinExistence type="predicted"/>
<name>A0A183SNI4_SCHSO</name>
<dbReference type="OrthoDB" id="6626863at2759"/>
<gene>
    <name evidence="1" type="ORF">SSLN_LOCUS5782</name>
</gene>
<dbReference type="PANTHER" id="PTHR47027">
    <property type="entry name" value="REVERSE TRANSCRIPTASE DOMAIN-CONTAINING PROTEIN"/>
    <property type="match status" value="1"/>
</dbReference>
<protein>
    <submittedName>
        <fullName evidence="3">C2H2-type domain-containing protein</fullName>
    </submittedName>
</protein>
<evidence type="ECO:0000313" key="2">
    <source>
        <dbReference type="Proteomes" id="UP000275846"/>
    </source>
</evidence>
<evidence type="ECO:0000313" key="3">
    <source>
        <dbReference type="WBParaSite" id="SSLN_0000596901-mRNA-1"/>
    </source>
</evidence>
<dbReference type="Proteomes" id="UP000275846">
    <property type="component" value="Unassembled WGS sequence"/>
</dbReference>
<dbReference type="EMBL" id="UYSU01033401">
    <property type="protein sequence ID" value="VDL92167.1"/>
    <property type="molecule type" value="Genomic_DNA"/>
</dbReference>
<accession>A0A183SNI4</accession>
<keyword evidence="2" id="KW-1185">Reference proteome</keyword>
<reference evidence="3" key="1">
    <citation type="submission" date="2016-06" db="UniProtKB">
        <authorList>
            <consortium name="WormBaseParasite"/>
        </authorList>
    </citation>
    <scope>IDENTIFICATION</scope>
</reference>
<evidence type="ECO:0000313" key="1">
    <source>
        <dbReference type="EMBL" id="VDL92167.1"/>
    </source>
</evidence>